<dbReference type="InterPro" id="IPR005944">
    <property type="entry name" value="Pro_iminopeptidase"/>
</dbReference>
<dbReference type="AlphaFoldDB" id="A0A023AYA4"/>
<dbReference type="GeneID" id="22915892"/>
<dbReference type="OMA" id="FMEAHYF"/>
<dbReference type="InterPro" id="IPR029058">
    <property type="entry name" value="AB_hydrolase_fold"/>
</dbReference>
<dbReference type="Proteomes" id="UP000019763">
    <property type="component" value="Unassembled WGS sequence"/>
</dbReference>
<comment type="similarity">
    <text evidence="3 8">Belongs to the peptidase S33 family.</text>
</comment>
<keyword evidence="7 8" id="KW-0378">Hydrolase</keyword>
<dbReference type="GO" id="GO:0006508">
    <property type="term" value="P:proteolysis"/>
    <property type="evidence" value="ECO:0007669"/>
    <property type="project" value="UniProtKB-KW"/>
</dbReference>
<keyword evidence="5 8" id="KW-0963">Cytoplasm</keyword>
<dbReference type="InterPro" id="IPR002410">
    <property type="entry name" value="Peptidase_S33"/>
</dbReference>
<reference evidence="11" key="1">
    <citation type="submission" date="2013-12" db="EMBL/GenBank/DDBJ databases">
        <authorList>
            <person name="Omoto C.K."/>
            <person name="Sibley D."/>
            <person name="Venepally P."/>
            <person name="Hadjithomas M."/>
            <person name="Karamycheva S."/>
            <person name="Brunk B."/>
            <person name="Roos D."/>
            <person name="Caler E."/>
            <person name="Lorenzi H."/>
        </authorList>
    </citation>
    <scope>NUCLEOTIDE SEQUENCE</scope>
</reference>
<evidence type="ECO:0000256" key="2">
    <source>
        <dbReference type="ARBA" id="ARBA00004496"/>
    </source>
</evidence>
<dbReference type="EMBL" id="AFNH02001298">
    <property type="protein sequence ID" value="EZG43408.1"/>
    <property type="molecule type" value="Genomic_DNA"/>
</dbReference>
<protein>
    <recommendedName>
        <fullName evidence="8">Proline iminopeptidase</fullName>
        <shortName evidence="8">PIP</shortName>
        <ecNumber evidence="8">3.4.11.5</ecNumber>
    </recommendedName>
    <alternativeName>
        <fullName evidence="8">Prolyl aminopeptidase</fullName>
    </alternativeName>
</protein>
<dbReference type="PIRSF" id="PIRSF006431">
    <property type="entry name" value="Pept_S33"/>
    <property type="match status" value="1"/>
</dbReference>
<evidence type="ECO:0000256" key="4">
    <source>
        <dbReference type="ARBA" id="ARBA00022438"/>
    </source>
</evidence>
<dbReference type="PRINTS" id="PR00793">
    <property type="entry name" value="PROAMNOPTASE"/>
</dbReference>
<evidence type="ECO:0000259" key="10">
    <source>
        <dbReference type="Pfam" id="PF00561"/>
    </source>
</evidence>
<evidence type="ECO:0000256" key="1">
    <source>
        <dbReference type="ARBA" id="ARBA00001585"/>
    </source>
</evidence>
<evidence type="ECO:0000256" key="9">
    <source>
        <dbReference type="PIRSR" id="PIRSR006431-1"/>
    </source>
</evidence>
<gene>
    <name evidence="11" type="ORF">GNI_172930</name>
</gene>
<dbReference type="GO" id="GO:0004177">
    <property type="term" value="F:aminopeptidase activity"/>
    <property type="evidence" value="ECO:0007669"/>
    <property type="project" value="UniProtKB-UniRule"/>
</dbReference>
<proteinExistence type="inferred from homology"/>
<accession>A0A023AYA4</accession>
<dbReference type="PANTHER" id="PTHR43722">
    <property type="entry name" value="PROLINE IMINOPEPTIDASE"/>
    <property type="match status" value="1"/>
</dbReference>
<comment type="subcellular location">
    <subcellularLocation>
        <location evidence="2 8">Cytoplasm</location>
    </subcellularLocation>
</comment>
<organism evidence="11 12">
    <name type="scientific">Gregarina niphandrodes</name>
    <name type="common">Septate eugregarine</name>
    <dbReference type="NCBI Taxonomy" id="110365"/>
    <lineage>
        <taxon>Eukaryota</taxon>
        <taxon>Sar</taxon>
        <taxon>Alveolata</taxon>
        <taxon>Apicomplexa</taxon>
        <taxon>Conoidasida</taxon>
        <taxon>Gregarinasina</taxon>
        <taxon>Eugregarinorida</taxon>
        <taxon>Gregarinidae</taxon>
        <taxon>Gregarina</taxon>
    </lineage>
</organism>
<dbReference type="eggNOG" id="ENOG502QPPY">
    <property type="taxonomic scope" value="Eukaryota"/>
</dbReference>
<evidence type="ECO:0000256" key="3">
    <source>
        <dbReference type="ARBA" id="ARBA00010088"/>
    </source>
</evidence>
<keyword evidence="12" id="KW-1185">Reference proteome</keyword>
<dbReference type="RefSeq" id="XP_011133349.1">
    <property type="nucleotide sequence ID" value="XM_011135047.1"/>
</dbReference>
<dbReference type="Gene3D" id="3.40.50.1820">
    <property type="entry name" value="alpha/beta hydrolase"/>
    <property type="match status" value="1"/>
</dbReference>
<dbReference type="GO" id="GO:0005737">
    <property type="term" value="C:cytoplasm"/>
    <property type="evidence" value="ECO:0007669"/>
    <property type="project" value="UniProtKB-SubCell"/>
</dbReference>
<dbReference type="VEuPathDB" id="CryptoDB:GNI_172930"/>
<keyword evidence="4 8" id="KW-0031">Aminopeptidase</keyword>
<evidence type="ECO:0000256" key="6">
    <source>
        <dbReference type="ARBA" id="ARBA00022670"/>
    </source>
</evidence>
<dbReference type="InterPro" id="IPR000073">
    <property type="entry name" value="AB_hydrolase_1"/>
</dbReference>
<evidence type="ECO:0000256" key="5">
    <source>
        <dbReference type="ARBA" id="ARBA00022490"/>
    </source>
</evidence>
<evidence type="ECO:0000313" key="12">
    <source>
        <dbReference type="Proteomes" id="UP000019763"/>
    </source>
</evidence>
<evidence type="ECO:0000256" key="7">
    <source>
        <dbReference type="ARBA" id="ARBA00022801"/>
    </source>
</evidence>
<sequence>MGVDGYIDLGHGHSMYYQVTGNTTESGVPLVIVHGGPGGSSNLSWGDFFNHSVFKLVYFDQRGCGKSTPFGTTENNTLDLLIEDMEKLREHLKIEKWCLFGGSWGTTLSLSYGTRHPDRCMGFLLRGIFLARENDMKFFLWDSQMLYRESHNYLLDVIEECCGNRPSSYEQMLEYCGCCLHGKDDKAKVRLATTWSEYETVISAVSPIPEDPLTEDQKKQLVSIGILEHYYMTTQLPPKPDLLTQISGSPIKNLPCWIVHGRLDLVCPATQATELHGIWPGSKLAINDASGHWTFEKANKEKLFEFASDMEQTFGKKTSDQTT</sequence>
<evidence type="ECO:0000313" key="11">
    <source>
        <dbReference type="EMBL" id="EZG43408.1"/>
    </source>
</evidence>
<feature type="active site" description="Proton donor" evidence="9">
    <location>
        <position position="292"/>
    </location>
</feature>
<dbReference type="SUPFAM" id="SSF53474">
    <property type="entry name" value="alpha/beta-Hydrolases"/>
    <property type="match status" value="1"/>
</dbReference>
<feature type="active site" description="Nucleophile" evidence="9">
    <location>
        <position position="103"/>
    </location>
</feature>
<name>A0A023AYA4_GRENI</name>
<dbReference type="OrthoDB" id="10249433at2759"/>
<feature type="active site" evidence="9">
    <location>
        <position position="264"/>
    </location>
</feature>
<dbReference type="PANTHER" id="PTHR43722:SF1">
    <property type="entry name" value="PROLINE IMINOPEPTIDASE"/>
    <property type="match status" value="1"/>
</dbReference>
<comment type="caution">
    <text evidence="11">The sequence shown here is derived from an EMBL/GenBank/DDBJ whole genome shotgun (WGS) entry which is preliminary data.</text>
</comment>
<dbReference type="EC" id="3.4.11.5" evidence="8"/>
<evidence type="ECO:0000256" key="8">
    <source>
        <dbReference type="PIRNR" id="PIRNR006431"/>
    </source>
</evidence>
<keyword evidence="6 8" id="KW-0645">Protease</keyword>
<dbReference type="Pfam" id="PF00561">
    <property type="entry name" value="Abhydrolase_1"/>
    <property type="match status" value="1"/>
</dbReference>
<comment type="catalytic activity">
    <reaction evidence="1 8">
        <text>Release of N-terminal proline from a peptide.</text>
        <dbReference type="EC" id="3.4.11.5"/>
    </reaction>
</comment>
<feature type="domain" description="AB hydrolase-1" evidence="10">
    <location>
        <begin position="29"/>
        <end position="144"/>
    </location>
</feature>